<evidence type="ECO:0000313" key="4">
    <source>
        <dbReference type="EMBL" id="MFC4805614.1"/>
    </source>
</evidence>
<dbReference type="Pfam" id="PF01992">
    <property type="entry name" value="vATP-synt_AC39"/>
    <property type="match status" value="1"/>
</dbReference>
<keyword evidence="2" id="KW-0813">Transport</keyword>
<keyword evidence="5" id="KW-1185">Reference proteome</keyword>
<evidence type="ECO:0000256" key="1">
    <source>
        <dbReference type="ARBA" id="ARBA00006709"/>
    </source>
</evidence>
<dbReference type="InterPro" id="IPR036079">
    <property type="entry name" value="ATPase_csu/dsu_sf"/>
</dbReference>
<evidence type="ECO:0000256" key="2">
    <source>
        <dbReference type="ARBA" id="ARBA00022448"/>
    </source>
</evidence>
<dbReference type="SUPFAM" id="SSF103486">
    <property type="entry name" value="V-type ATP synthase subunit C"/>
    <property type="match status" value="1"/>
</dbReference>
<comment type="caution">
    <text evidence="4">The sequence shown here is derived from an EMBL/GenBank/DDBJ whole genome shotgun (WGS) entry which is preliminary data.</text>
</comment>
<dbReference type="Proteomes" id="UP001595916">
    <property type="component" value="Unassembled WGS sequence"/>
</dbReference>
<dbReference type="RefSeq" id="WP_379789220.1">
    <property type="nucleotide sequence ID" value="NZ_JBHSHL010000055.1"/>
</dbReference>
<sequence length="359" mass="42404">MGNTARFSALNTKLRAMKTQLLSMRDYEALFALSSTVEISRYLRDNTVYREILKDRSLKDIHRGELEILLRNHGIERLQGLENFMEKEYRDFLKAILFRYEVENLHILLRGVSQARPAADIRSKLFHIRSYLDIDFESLLYSKTVEEVIERFEGSILEAALRNVTAEDVQTREFHIEMNTDYVYFENLIRKAEKLSKEDRDIALEVIGLFVDVINGGWIYRAKLNYSISDEEILNYSLQGGDRLTFNVMKQLVYSANFVEDFEDFFRKKYRGLDEDSVVHDQRFMDRYIMKRLMALNQNHPMSIAALMEFVHSLEYENLNMITVIEGAKYNQADKWEYLIPTSSKMRKEGGGKIWRLKR</sequence>
<evidence type="ECO:0000256" key="3">
    <source>
        <dbReference type="ARBA" id="ARBA00023065"/>
    </source>
</evidence>
<reference evidence="5" key="1">
    <citation type="journal article" date="2019" name="Int. J. Syst. Evol. Microbiol.">
        <title>The Global Catalogue of Microorganisms (GCM) 10K type strain sequencing project: providing services to taxonomists for standard genome sequencing and annotation.</title>
        <authorList>
            <consortium name="The Broad Institute Genomics Platform"/>
            <consortium name="The Broad Institute Genome Sequencing Center for Infectious Disease"/>
            <person name="Wu L."/>
            <person name="Ma J."/>
        </authorList>
    </citation>
    <scope>NUCLEOTIDE SEQUENCE [LARGE SCALE GENOMIC DNA]</scope>
    <source>
        <strain evidence="5">CCUG 46385</strain>
    </source>
</reference>
<dbReference type="Gene3D" id="1.10.132.50">
    <property type="entry name" value="ATP synthase (C/AC39) subunit, domain 3"/>
    <property type="match status" value="1"/>
</dbReference>
<gene>
    <name evidence="4" type="ORF">ACFO4R_11120</name>
</gene>
<dbReference type="PANTHER" id="PTHR38682:SF1">
    <property type="entry name" value="V-TYPE ATP SYNTHASE SUBUNIT C"/>
    <property type="match status" value="1"/>
</dbReference>
<evidence type="ECO:0000313" key="5">
    <source>
        <dbReference type="Proteomes" id="UP001595916"/>
    </source>
</evidence>
<name>A0ABV9QP26_9FIRM</name>
<dbReference type="EMBL" id="JBHSHL010000055">
    <property type="protein sequence ID" value="MFC4805614.1"/>
    <property type="molecule type" value="Genomic_DNA"/>
</dbReference>
<proteinExistence type="inferred from homology"/>
<dbReference type="PANTHER" id="PTHR38682">
    <property type="entry name" value="V-TYPE ATP SYNTHASE SUBUNIT C"/>
    <property type="match status" value="1"/>
</dbReference>
<comment type="similarity">
    <text evidence="1">Belongs to the V-ATPase V0D/AC39 subunit family.</text>
</comment>
<dbReference type="InterPro" id="IPR050873">
    <property type="entry name" value="V-ATPase_V0D/AC39_subunit"/>
</dbReference>
<keyword evidence="3" id="KW-0406">Ion transport</keyword>
<dbReference type="InterPro" id="IPR002843">
    <property type="entry name" value="ATPase_V0-cplx_csu/dsu"/>
</dbReference>
<dbReference type="Gene3D" id="1.20.1690.10">
    <property type="entry name" value="V-type ATP synthase subunit C domain"/>
    <property type="match status" value="2"/>
</dbReference>
<dbReference type="InterPro" id="IPR044911">
    <property type="entry name" value="V-type_ATPase_csu/dsu_dom_3"/>
</dbReference>
<organism evidence="4 5">
    <name type="scientific">Filifactor villosus</name>
    <dbReference type="NCBI Taxonomy" id="29374"/>
    <lineage>
        <taxon>Bacteria</taxon>
        <taxon>Bacillati</taxon>
        <taxon>Bacillota</taxon>
        <taxon>Clostridia</taxon>
        <taxon>Peptostreptococcales</taxon>
        <taxon>Filifactoraceae</taxon>
        <taxon>Filifactor</taxon>
    </lineage>
</organism>
<dbReference type="InterPro" id="IPR035067">
    <property type="entry name" value="V-type_ATPase_csu/dsu"/>
</dbReference>
<protein>
    <submittedName>
        <fullName evidence="4">V-type ATPase subunit</fullName>
    </submittedName>
</protein>
<accession>A0ABV9QP26</accession>